<feature type="compositionally biased region" description="Polar residues" evidence="1">
    <location>
        <begin position="69"/>
        <end position="78"/>
    </location>
</feature>
<feature type="region of interest" description="Disordered" evidence="1">
    <location>
        <begin position="572"/>
        <end position="592"/>
    </location>
</feature>
<sequence length="633" mass="70443">MFFQSPRPFGQHSTSYRSMSNSIYSSSSMTNLQVPDPKSGRASAPPISFASVYEDSRFGPRKSSMDHTYMSNTNSEQTRISEESRFLEVIKNVESDRTNTINSAETSGQVSKNYEKRMTTSLCDSADLGGTSGHSFNIFQPEVHIPISKSNIFQVQHQNINQQPQPWVRQTQSRESQVKQTLQNLSPYHKEYHRSITSDQGNRFRSGSAVPFTEHVPKSLVIQSQPVPIYRTGGYASVQPTDEHEGFSEARVKSSAKFNVSQVPSNEQQQEQKPVAYQQLERRRNYATLHHVAPPKMGPFQRRTSDPSLLKINGNDLPQNIAMFNVAKGVRAELEQDPKFRKKADILDSRTATGSTTSAFSPLPLNEQPKQSPSLRQMKDFFEKGVQQFHNVLGIERPQPVPSAKPFNVEHVRSIFRTSNSARTESPPMATSMEAEAKQGSSLSEKTMKSLIKTHEVEEGICHAKVEDKRISGINSGVMIKNTASTDNAGTCSIAETNKKYMQAKPTAFVTNKPAVTGISNKCPEMRKEIAVSQEQPTVSQDIAVLEKDYNSLVNFAAPRRLNHPFPIDNTASISGSGKTQNTANPPGILMKDGNSIRSVNDLGMKTPKKVVFQCDTDKIGPTKNESKEYKCK</sequence>
<accession>A0A238BL22</accession>
<keyword evidence="3" id="KW-1185">Reference proteome</keyword>
<reference evidence="2 3" key="1">
    <citation type="submission" date="2015-12" db="EMBL/GenBank/DDBJ databases">
        <title>Draft genome of the nematode, Onchocerca flexuosa.</title>
        <authorList>
            <person name="Mitreva M."/>
        </authorList>
    </citation>
    <scope>NUCLEOTIDE SEQUENCE [LARGE SCALE GENOMIC DNA]</scope>
    <source>
        <strain evidence="2">Red Deer</strain>
    </source>
</reference>
<protein>
    <submittedName>
        <fullName evidence="2">Uncharacterized protein</fullName>
    </submittedName>
</protein>
<evidence type="ECO:0000313" key="2">
    <source>
        <dbReference type="EMBL" id="OZC06149.1"/>
    </source>
</evidence>
<feature type="region of interest" description="Disordered" evidence="1">
    <location>
        <begin position="59"/>
        <end position="78"/>
    </location>
</feature>
<dbReference type="OrthoDB" id="1601at2759"/>
<proteinExistence type="predicted"/>
<gene>
    <name evidence="2" type="ORF">X798_06865</name>
</gene>
<dbReference type="EMBL" id="KZ270200">
    <property type="protein sequence ID" value="OZC06149.1"/>
    <property type="molecule type" value="Genomic_DNA"/>
</dbReference>
<name>A0A238BL22_9BILA</name>
<feature type="region of interest" description="Disordered" evidence="1">
    <location>
        <begin position="348"/>
        <end position="371"/>
    </location>
</feature>
<feature type="compositionally biased region" description="Polar residues" evidence="1">
    <location>
        <begin position="572"/>
        <end position="585"/>
    </location>
</feature>
<feature type="region of interest" description="Disordered" evidence="1">
    <location>
        <begin position="418"/>
        <end position="444"/>
    </location>
</feature>
<evidence type="ECO:0000313" key="3">
    <source>
        <dbReference type="Proteomes" id="UP000242913"/>
    </source>
</evidence>
<evidence type="ECO:0000256" key="1">
    <source>
        <dbReference type="SAM" id="MobiDB-lite"/>
    </source>
</evidence>
<feature type="region of interest" description="Disordered" evidence="1">
    <location>
        <begin position="27"/>
        <end position="46"/>
    </location>
</feature>
<organism evidence="2 3">
    <name type="scientific">Onchocerca flexuosa</name>
    <dbReference type="NCBI Taxonomy" id="387005"/>
    <lineage>
        <taxon>Eukaryota</taxon>
        <taxon>Metazoa</taxon>
        <taxon>Ecdysozoa</taxon>
        <taxon>Nematoda</taxon>
        <taxon>Chromadorea</taxon>
        <taxon>Rhabditida</taxon>
        <taxon>Spirurina</taxon>
        <taxon>Spiruromorpha</taxon>
        <taxon>Filarioidea</taxon>
        <taxon>Onchocercidae</taxon>
        <taxon>Onchocerca</taxon>
    </lineage>
</organism>
<feature type="compositionally biased region" description="Polar residues" evidence="1">
    <location>
        <begin position="350"/>
        <end position="360"/>
    </location>
</feature>
<dbReference type="AlphaFoldDB" id="A0A238BL22"/>
<dbReference type="Proteomes" id="UP000242913">
    <property type="component" value="Unassembled WGS sequence"/>
</dbReference>